<dbReference type="EMBL" id="QURH01000026">
    <property type="protein sequence ID" value="RFU43390.1"/>
    <property type="molecule type" value="Genomic_DNA"/>
</dbReference>
<dbReference type="PANTHER" id="PTHR15020">
    <property type="entry name" value="FLAVIN REDUCTASE-RELATED"/>
    <property type="match status" value="1"/>
</dbReference>
<dbReference type="RefSeq" id="WP_117355721.1">
    <property type="nucleotide sequence ID" value="NZ_QURH01000026.1"/>
</dbReference>
<evidence type="ECO:0000313" key="3">
    <source>
        <dbReference type="Proteomes" id="UP000261811"/>
    </source>
</evidence>
<dbReference type="Proteomes" id="UP000261811">
    <property type="component" value="Unassembled WGS sequence"/>
</dbReference>
<protein>
    <submittedName>
        <fullName evidence="2">NAD-dependent epimerase/dehydratase family protein</fullName>
    </submittedName>
</protein>
<gene>
    <name evidence="2" type="ORF">DZF91_01495</name>
</gene>
<dbReference type="Gene3D" id="3.40.50.720">
    <property type="entry name" value="NAD(P)-binding Rossmann-like Domain"/>
    <property type="match status" value="1"/>
</dbReference>
<comment type="caution">
    <text evidence="2">The sequence shown here is derived from an EMBL/GenBank/DDBJ whole genome shotgun (WGS) entry which is preliminary data.</text>
</comment>
<sequence>MPSVAVVAATGRTGRLVVERALAAGHSVTAVARRPEALGIEHPRLTVRAADVTDPDTLREALTGHDAVISALGSRGRGPTDLYSAGTAAIIAALPEGARLVVVSSAGLAAPADAGPGTRLAARALYRVMRHAYADMERMEARLAASGLVWTAVRPTGLTDRPGTGRPRVSIGATERVGNRTSRADLAAFIVDHLDDPLTFARPVAVSS</sequence>
<keyword evidence="3" id="KW-1185">Reference proteome</keyword>
<dbReference type="OrthoDB" id="3763081at2"/>
<dbReference type="InterPro" id="IPR016040">
    <property type="entry name" value="NAD(P)-bd_dom"/>
</dbReference>
<evidence type="ECO:0000313" key="2">
    <source>
        <dbReference type="EMBL" id="RFU43390.1"/>
    </source>
</evidence>
<reference evidence="2 3" key="1">
    <citation type="submission" date="2018-08" db="EMBL/GenBank/DDBJ databases">
        <title>Actinomadura jelena sp. nov., a novel Actinomycete isolated from soil in Chad.</title>
        <authorList>
            <person name="Shi L."/>
        </authorList>
    </citation>
    <scope>NUCLEOTIDE SEQUENCE [LARGE SCALE GENOMIC DNA]</scope>
    <source>
        <strain evidence="2 3">NEAU-G17</strain>
    </source>
</reference>
<evidence type="ECO:0000259" key="1">
    <source>
        <dbReference type="Pfam" id="PF13460"/>
    </source>
</evidence>
<dbReference type="InterPro" id="IPR036291">
    <property type="entry name" value="NAD(P)-bd_dom_sf"/>
</dbReference>
<accession>A0A372JTV4</accession>
<dbReference type="PANTHER" id="PTHR15020:SF50">
    <property type="entry name" value="UPF0659 PROTEIN YMR090W"/>
    <property type="match status" value="1"/>
</dbReference>
<dbReference type="AlphaFoldDB" id="A0A372JTV4"/>
<dbReference type="SUPFAM" id="SSF51735">
    <property type="entry name" value="NAD(P)-binding Rossmann-fold domains"/>
    <property type="match status" value="1"/>
</dbReference>
<dbReference type="Pfam" id="PF13460">
    <property type="entry name" value="NAD_binding_10"/>
    <property type="match status" value="1"/>
</dbReference>
<organism evidence="2 3">
    <name type="scientific">Actinomadura logoneensis</name>
    <dbReference type="NCBI Taxonomy" id="2293572"/>
    <lineage>
        <taxon>Bacteria</taxon>
        <taxon>Bacillati</taxon>
        <taxon>Actinomycetota</taxon>
        <taxon>Actinomycetes</taxon>
        <taxon>Streptosporangiales</taxon>
        <taxon>Thermomonosporaceae</taxon>
        <taxon>Actinomadura</taxon>
    </lineage>
</organism>
<proteinExistence type="predicted"/>
<name>A0A372JTV4_9ACTN</name>
<feature type="domain" description="NAD(P)-binding" evidence="1">
    <location>
        <begin position="9"/>
        <end position="197"/>
    </location>
</feature>